<keyword evidence="3" id="KW-1185">Reference proteome</keyword>
<comment type="caution">
    <text evidence="2">The sequence shown here is derived from an EMBL/GenBank/DDBJ whole genome shotgun (WGS) entry which is preliminary data.</text>
</comment>
<proteinExistence type="predicted"/>
<evidence type="ECO:0000313" key="2">
    <source>
        <dbReference type="EMBL" id="GBM18908.1"/>
    </source>
</evidence>
<name>A0A4Y2DSV1_ARAVE</name>
<feature type="compositionally biased region" description="Polar residues" evidence="1">
    <location>
        <begin position="82"/>
        <end position="92"/>
    </location>
</feature>
<dbReference type="AlphaFoldDB" id="A0A4Y2DSV1"/>
<dbReference type="EMBL" id="BGPR01090324">
    <property type="protein sequence ID" value="GBM18908.1"/>
    <property type="molecule type" value="Genomic_DNA"/>
</dbReference>
<organism evidence="2 3">
    <name type="scientific">Araneus ventricosus</name>
    <name type="common">Orbweaver spider</name>
    <name type="synonym">Epeira ventricosa</name>
    <dbReference type="NCBI Taxonomy" id="182803"/>
    <lineage>
        <taxon>Eukaryota</taxon>
        <taxon>Metazoa</taxon>
        <taxon>Ecdysozoa</taxon>
        <taxon>Arthropoda</taxon>
        <taxon>Chelicerata</taxon>
        <taxon>Arachnida</taxon>
        <taxon>Araneae</taxon>
        <taxon>Araneomorphae</taxon>
        <taxon>Entelegynae</taxon>
        <taxon>Araneoidea</taxon>
        <taxon>Araneidae</taxon>
        <taxon>Araneus</taxon>
    </lineage>
</organism>
<gene>
    <name evidence="2" type="ORF">AVEN_138518_1</name>
</gene>
<sequence>MESGSFAVSTLKEIPCNVFPTTTSRSNGTDNWVQKYLRRPRNVDTTVEILHSSKCVFILSCSNKLLSRKVQGCPRYPRKSSYESNMESNETTFVRKNEE</sequence>
<evidence type="ECO:0000313" key="3">
    <source>
        <dbReference type="Proteomes" id="UP000499080"/>
    </source>
</evidence>
<protein>
    <submittedName>
        <fullName evidence="2">Uncharacterized protein</fullName>
    </submittedName>
</protein>
<dbReference type="Proteomes" id="UP000499080">
    <property type="component" value="Unassembled WGS sequence"/>
</dbReference>
<reference evidence="2 3" key="1">
    <citation type="journal article" date="2019" name="Sci. Rep.">
        <title>Orb-weaving spider Araneus ventricosus genome elucidates the spidroin gene catalogue.</title>
        <authorList>
            <person name="Kono N."/>
            <person name="Nakamura H."/>
            <person name="Ohtoshi R."/>
            <person name="Moran D.A.P."/>
            <person name="Shinohara A."/>
            <person name="Yoshida Y."/>
            <person name="Fujiwara M."/>
            <person name="Mori M."/>
            <person name="Tomita M."/>
            <person name="Arakawa K."/>
        </authorList>
    </citation>
    <scope>NUCLEOTIDE SEQUENCE [LARGE SCALE GENOMIC DNA]</scope>
</reference>
<evidence type="ECO:0000256" key="1">
    <source>
        <dbReference type="SAM" id="MobiDB-lite"/>
    </source>
</evidence>
<feature type="region of interest" description="Disordered" evidence="1">
    <location>
        <begin position="77"/>
        <end position="99"/>
    </location>
</feature>
<accession>A0A4Y2DSV1</accession>